<feature type="transmembrane region" description="Helical" evidence="1">
    <location>
        <begin position="108"/>
        <end position="130"/>
    </location>
</feature>
<dbReference type="Proteomes" id="UP000054639">
    <property type="component" value="Unassembled WGS sequence"/>
</dbReference>
<evidence type="ECO:0000313" key="4">
    <source>
        <dbReference type="Proteomes" id="UP000054639"/>
    </source>
</evidence>
<name>A0A378KVP8_9GAMM</name>
<reference evidence="2 4" key="1">
    <citation type="submission" date="2015-11" db="EMBL/GenBank/DDBJ databases">
        <title>Genomic analysis of 38 Legionella species identifies large and diverse effector repertoires.</title>
        <authorList>
            <person name="Burstein D."/>
            <person name="Amaro F."/>
            <person name="Zusman T."/>
            <person name="Lifshitz Z."/>
            <person name="Cohen O."/>
            <person name="Gilbert J.A."/>
            <person name="Pupko T."/>
            <person name="Shuman H.A."/>
            <person name="Segal G."/>
        </authorList>
    </citation>
    <scope>NUCLEOTIDE SEQUENCE [LARGE SCALE GENOMIC DNA]</scope>
    <source>
        <strain evidence="2 4">ATCC 49507</strain>
    </source>
</reference>
<dbReference type="EMBL" id="LNYR01000012">
    <property type="protein sequence ID" value="KTD51179.1"/>
    <property type="molecule type" value="Genomic_DNA"/>
</dbReference>
<proteinExistence type="predicted"/>
<sequence length="367" mass="40276">MVLGIVQKAIAYTKEVQDIGLFGVMADSRLFAAFSGSPFYYVMLPFIGILLTLSAAISGYQLALAENKNFDKWFGFIMSGVGAVLASVSLYGSVIASALNLTFAAGPWLFLSSVVLAGLHQGIMLGINAYRAYESLSGSVQRMHYIQASLNNAFILGLLTAVSGAITFVMLTPVAPVLGTACALTALLITGVNLVWRMIPHNWKLSIKEFFHLNKPIVITIDQLDLSSIKTDIPDLRATLSISSQRLFSQIEYCSVLKSMELSQAHVYIKDIINRKIELLNSSSTPQNEKNIQKADLLMHLSTQLDGKQSISKAELLSAYPLAFQSFWAEKGEVEQIFDAVMVLQDKYEPVINDDDAHQSEFIQSCV</sequence>
<dbReference type="OrthoDB" id="5653899at2"/>
<feature type="transmembrane region" description="Helical" evidence="1">
    <location>
        <begin position="74"/>
        <end position="96"/>
    </location>
</feature>
<keyword evidence="1" id="KW-0472">Membrane</keyword>
<feature type="transmembrane region" description="Helical" evidence="1">
    <location>
        <begin position="39"/>
        <end position="62"/>
    </location>
</feature>
<evidence type="ECO:0008006" key="6">
    <source>
        <dbReference type="Google" id="ProtNLM"/>
    </source>
</evidence>
<dbReference type="AlphaFoldDB" id="A0A378KVP8"/>
<evidence type="ECO:0000313" key="2">
    <source>
        <dbReference type="EMBL" id="KTD51179.1"/>
    </source>
</evidence>
<keyword evidence="1" id="KW-0812">Transmembrane</keyword>
<accession>A0A378KVP8</accession>
<keyword evidence="4" id="KW-1185">Reference proteome</keyword>
<evidence type="ECO:0000313" key="5">
    <source>
        <dbReference type="Proteomes" id="UP000254230"/>
    </source>
</evidence>
<feature type="transmembrane region" description="Helical" evidence="1">
    <location>
        <begin position="150"/>
        <end position="171"/>
    </location>
</feature>
<protein>
    <recommendedName>
        <fullName evidence="6">Transmembrane protein</fullName>
    </recommendedName>
</protein>
<evidence type="ECO:0000313" key="3">
    <source>
        <dbReference type="EMBL" id="STY17577.1"/>
    </source>
</evidence>
<evidence type="ECO:0000256" key="1">
    <source>
        <dbReference type="SAM" id="Phobius"/>
    </source>
</evidence>
<dbReference type="Proteomes" id="UP000254230">
    <property type="component" value="Unassembled WGS sequence"/>
</dbReference>
<organism evidence="3 5">
    <name type="scientific">Legionella quateirensis</name>
    <dbReference type="NCBI Taxonomy" id="45072"/>
    <lineage>
        <taxon>Bacteria</taxon>
        <taxon>Pseudomonadati</taxon>
        <taxon>Pseudomonadota</taxon>
        <taxon>Gammaproteobacteria</taxon>
        <taxon>Legionellales</taxon>
        <taxon>Legionellaceae</taxon>
        <taxon>Legionella</taxon>
    </lineage>
</organism>
<gene>
    <name evidence="2" type="ORF">Lqua_1406</name>
    <name evidence="3" type="ORF">NCTC12376_01385</name>
</gene>
<feature type="transmembrane region" description="Helical" evidence="1">
    <location>
        <begin position="177"/>
        <end position="196"/>
    </location>
</feature>
<dbReference type="STRING" id="45072.Lqua_1406"/>
<reference evidence="3 5" key="2">
    <citation type="submission" date="2018-06" db="EMBL/GenBank/DDBJ databases">
        <authorList>
            <consortium name="Pathogen Informatics"/>
            <person name="Doyle S."/>
        </authorList>
    </citation>
    <scope>NUCLEOTIDE SEQUENCE [LARGE SCALE GENOMIC DNA]</scope>
    <source>
        <strain evidence="3 5">NCTC12376</strain>
    </source>
</reference>
<dbReference type="RefSeq" id="WP_058473566.1">
    <property type="nucleotide sequence ID" value="NZ_CAAAIL010000013.1"/>
</dbReference>
<keyword evidence="1" id="KW-1133">Transmembrane helix</keyword>
<dbReference type="EMBL" id="UGOW01000001">
    <property type="protein sequence ID" value="STY17577.1"/>
    <property type="molecule type" value="Genomic_DNA"/>
</dbReference>